<sequence length="253" mass="29979">MIAEHKLLTYYSPKELLLQQPRHLYNKFRFSMKLENGYQGLVWEVPLTNQLGYAYVQTIDPNQLGHVSPSFLLKILDYRSEVALKKFELEHFQQFDLLTSHLLSMGTPPQRKGEVRWKAVGYLPLIPFDHLLPESKILNNQSDEPFDYDKIPQDATWVVYWGGALADYYKEYATYEQVKHLGWLTHFNVAFVHHRITMEWMRKLGLDYTQYQTKQWSEEFLMLQKYQVKTTTLFSEVDPAIRAKAIGNYCERN</sequence>
<reference evidence="1 2" key="1">
    <citation type="submission" date="2018-08" db="EMBL/GenBank/DDBJ databases">
        <title>Fibrisoma montanum sp. nov., isolated from Danxia mountain soil.</title>
        <authorList>
            <person name="Huang Y."/>
        </authorList>
    </citation>
    <scope>NUCLEOTIDE SEQUENCE [LARGE SCALE GENOMIC DNA]</scope>
    <source>
        <strain evidence="1 2">HYT19</strain>
    </source>
</reference>
<dbReference type="EMBL" id="QXED01000009">
    <property type="protein sequence ID" value="RIV19103.1"/>
    <property type="molecule type" value="Genomic_DNA"/>
</dbReference>
<name>A0A418M0N3_9BACT</name>
<dbReference type="AlphaFoldDB" id="A0A418M0N3"/>
<keyword evidence="2" id="KW-1185">Reference proteome</keyword>
<dbReference type="Proteomes" id="UP000283523">
    <property type="component" value="Unassembled WGS sequence"/>
</dbReference>
<evidence type="ECO:0000313" key="1">
    <source>
        <dbReference type="EMBL" id="RIV19103.1"/>
    </source>
</evidence>
<accession>A0A418M0N3</accession>
<organism evidence="1 2">
    <name type="scientific">Fibrisoma montanum</name>
    <dbReference type="NCBI Taxonomy" id="2305895"/>
    <lineage>
        <taxon>Bacteria</taxon>
        <taxon>Pseudomonadati</taxon>
        <taxon>Bacteroidota</taxon>
        <taxon>Cytophagia</taxon>
        <taxon>Cytophagales</taxon>
        <taxon>Spirosomataceae</taxon>
        <taxon>Fibrisoma</taxon>
    </lineage>
</organism>
<gene>
    <name evidence="1" type="ORF">DYU11_26805</name>
</gene>
<comment type="caution">
    <text evidence="1">The sequence shown here is derived from an EMBL/GenBank/DDBJ whole genome shotgun (WGS) entry which is preliminary data.</text>
</comment>
<protein>
    <submittedName>
        <fullName evidence="1">Uncharacterized protein</fullName>
    </submittedName>
</protein>
<evidence type="ECO:0000313" key="2">
    <source>
        <dbReference type="Proteomes" id="UP000283523"/>
    </source>
</evidence>
<proteinExistence type="predicted"/>